<gene>
    <name evidence="2" type="ORF">TorRG33x02_138970</name>
</gene>
<accession>A0A2P5EXJ0</accession>
<sequence>MEELGDRSELGAMQREEERERRRMRDRQRRQSMTLEQRERHLARRRRNYQLRRLRAETTVIENMVVTDENQPLNSFPEMGFNDHGINPMNDLVQGIEKLNVERLESMAMGPENLAKKSANVTKKLRLSQIRSLARSMNRFRCGVGGSFQNVADVALKRDADTILQLGDNDLGRLPGGLRLNRIKRLARTLNTVNNKTNCQSHQGTCQNM</sequence>
<feature type="compositionally biased region" description="Basic and acidic residues" evidence="1">
    <location>
        <begin position="1"/>
        <end position="23"/>
    </location>
</feature>
<reference evidence="3" key="1">
    <citation type="submission" date="2016-06" db="EMBL/GenBank/DDBJ databases">
        <title>Parallel loss of symbiosis genes in relatives of nitrogen-fixing non-legume Parasponia.</title>
        <authorList>
            <person name="Van Velzen R."/>
            <person name="Holmer R."/>
            <person name="Bu F."/>
            <person name="Rutten L."/>
            <person name="Van Zeijl A."/>
            <person name="Liu W."/>
            <person name="Santuari L."/>
            <person name="Cao Q."/>
            <person name="Sharma T."/>
            <person name="Shen D."/>
            <person name="Roswanjaya Y."/>
            <person name="Wardhani T."/>
            <person name="Kalhor M.S."/>
            <person name="Jansen J."/>
            <person name="Van den Hoogen J."/>
            <person name="Gungor B."/>
            <person name="Hartog M."/>
            <person name="Hontelez J."/>
            <person name="Verver J."/>
            <person name="Yang W.-C."/>
            <person name="Schijlen E."/>
            <person name="Repin R."/>
            <person name="Schilthuizen M."/>
            <person name="Schranz E."/>
            <person name="Heidstra R."/>
            <person name="Miyata K."/>
            <person name="Fedorova E."/>
            <person name="Kohlen W."/>
            <person name="Bisseling T."/>
            <person name="Smit S."/>
            <person name="Geurts R."/>
        </authorList>
    </citation>
    <scope>NUCLEOTIDE SEQUENCE [LARGE SCALE GENOMIC DNA]</scope>
    <source>
        <strain evidence="3">cv. RG33-2</strain>
    </source>
</reference>
<feature type="region of interest" description="Disordered" evidence="1">
    <location>
        <begin position="1"/>
        <end position="39"/>
    </location>
</feature>
<organism evidence="2 3">
    <name type="scientific">Trema orientale</name>
    <name type="common">Charcoal tree</name>
    <name type="synonym">Celtis orientalis</name>
    <dbReference type="NCBI Taxonomy" id="63057"/>
    <lineage>
        <taxon>Eukaryota</taxon>
        <taxon>Viridiplantae</taxon>
        <taxon>Streptophyta</taxon>
        <taxon>Embryophyta</taxon>
        <taxon>Tracheophyta</taxon>
        <taxon>Spermatophyta</taxon>
        <taxon>Magnoliopsida</taxon>
        <taxon>eudicotyledons</taxon>
        <taxon>Gunneridae</taxon>
        <taxon>Pentapetalae</taxon>
        <taxon>rosids</taxon>
        <taxon>fabids</taxon>
        <taxon>Rosales</taxon>
        <taxon>Cannabaceae</taxon>
        <taxon>Trema</taxon>
    </lineage>
</organism>
<proteinExistence type="predicted"/>
<comment type="caution">
    <text evidence="2">The sequence shown here is derived from an EMBL/GenBank/DDBJ whole genome shotgun (WGS) entry which is preliminary data.</text>
</comment>
<keyword evidence="3" id="KW-1185">Reference proteome</keyword>
<name>A0A2P5EXJ0_TREOI</name>
<dbReference type="InParanoid" id="A0A2P5EXJ0"/>
<dbReference type="EMBL" id="JXTC01000085">
    <property type="protein sequence ID" value="PON90247.1"/>
    <property type="molecule type" value="Genomic_DNA"/>
</dbReference>
<evidence type="ECO:0000256" key="1">
    <source>
        <dbReference type="SAM" id="MobiDB-lite"/>
    </source>
</evidence>
<dbReference type="Proteomes" id="UP000237000">
    <property type="component" value="Unassembled WGS sequence"/>
</dbReference>
<dbReference type="AlphaFoldDB" id="A0A2P5EXJ0"/>
<dbReference type="OrthoDB" id="1166595at2759"/>
<evidence type="ECO:0000313" key="2">
    <source>
        <dbReference type="EMBL" id="PON90247.1"/>
    </source>
</evidence>
<protein>
    <submittedName>
        <fullName evidence="2">Zinc finger CCCH domain protein</fullName>
    </submittedName>
</protein>
<evidence type="ECO:0000313" key="3">
    <source>
        <dbReference type="Proteomes" id="UP000237000"/>
    </source>
</evidence>
<dbReference type="STRING" id="63057.A0A2P5EXJ0"/>